<protein>
    <submittedName>
        <fullName evidence="1">Uncharacterized protein</fullName>
    </submittedName>
</protein>
<dbReference type="Pfam" id="PF12311">
    <property type="entry name" value="DUF3632"/>
    <property type="match status" value="1"/>
</dbReference>
<gene>
    <name evidence="1" type="ORF">CPB83DRAFT_900029</name>
</gene>
<dbReference type="EMBL" id="MU157967">
    <property type="protein sequence ID" value="KAF9521997.1"/>
    <property type="molecule type" value="Genomic_DNA"/>
</dbReference>
<evidence type="ECO:0000313" key="2">
    <source>
        <dbReference type="Proteomes" id="UP000807306"/>
    </source>
</evidence>
<dbReference type="PANTHER" id="PTHR38797:SF4">
    <property type="entry name" value="NUCLEAR PORE COMPLEX PROTEIN NUP85"/>
    <property type="match status" value="1"/>
</dbReference>
<dbReference type="PANTHER" id="PTHR38797">
    <property type="entry name" value="NUCLEAR PORE COMPLEX PROTEIN NUP85-RELATED"/>
    <property type="match status" value="1"/>
</dbReference>
<reference evidence="1" key="1">
    <citation type="submission" date="2020-11" db="EMBL/GenBank/DDBJ databases">
        <authorList>
            <consortium name="DOE Joint Genome Institute"/>
            <person name="Ahrendt S."/>
            <person name="Riley R."/>
            <person name="Andreopoulos W."/>
            <person name="Labutti K."/>
            <person name="Pangilinan J."/>
            <person name="Ruiz-Duenas F.J."/>
            <person name="Barrasa J.M."/>
            <person name="Sanchez-Garcia M."/>
            <person name="Camarero S."/>
            <person name="Miyauchi S."/>
            <person name="Serrano A."/>
            <person name="Linde D."/>
            <person name="Babiker R."/>
            <person name="Drula E."/>
            <person name="Ayuso-Fernandez I."/>
            <person name="Pacheco R."/>
            <person name="Padilla G."/>
            <person name="Ferreira P."/>
            <person name="Barriuso J."/>
            <person name="Kellner H."/>
            <person name="Castanera R."/>
            <person name="Alfaro M."/>
            <person name="Ramirez L."/>
            <person name="Pisabarro A.G."/>
            <person name="Kuo A."/>
            <person name="Tritt A."/>
            <person name="Lipzen A."/>
            <person name="He G."/>
            <person name="Yan M."/>
            <person name="Ng V."/>
            <person name="Cullen D."/>
            <person name="Martin F."/>
            <person name="Rosso M.-N."/>
            <person name="Henrissat B."/>
            <person name="Hibbett D."/>
            <person name="Martinez A.T."/>
            <person name="Grigoriev I.V."/>
        </authorList>
    </citation>
    <scope>NUCLEOTIDE SEQUENCE</scope>
    <source>
        <strain evidence="1">CBS 506.95</strain>
    </source>
</reference>
<dbReference type="Proteomes" id="UP000807306">
    <property type="component" value="Unassembled WGS sequence"/>
</dbReference>
<sequence length="210" mass="23865">MTDFVTAVLILSSVYLLRQRVLPRDFRQIIQYTLPNLRGVNCTCENLRVTQARKATFVPQQNLVARFKGVNITDCSDEQKVTRIRDINFQGFATLLTLAGLHDFTNLAVYRIRDVLEVDPDYHYEGFTDVGALFNIGILPAEVNGEGTVQNDMVGGKHWKGRKGFSLGRWNFWKERLNVIAVSEQASECTRLIARKMKANMVAAEEDYST</sequence>
<organism evidence="1 2">
    <name type="scientific">Crepidotus variabilis</name>
    <dbReference type="NCBI Taxonomy" id="179855"/>
    <lineage>
        <taxon>Eukaryota</taxon>
        <taxon>Fungi</taxon>
        <taxon>Dikarya</taxon>
        <taxon>Basidiomycota</taxon>
        <taxon>Agaricomycotina</taxon>
        <taxon>Agaricomycetes</taxon>
        <taxon>Agaricomycetidae</taxon>
        <taxon>Agaricales</taxon>
        <taxon>Agaricineae</taxon>
        <taxon>Crepidotaceae</taxon>
        <taxon>Crepidotus</taxon>
    </lineage>
</organism>
<comment type="caution">
    <text evidence="1">The sequence shown here is derived from an EMBL/GenBank/DDBJ whole genome shotgun (WGS) entry which is preliminary data.</text>
</comment>
<keyword evidence="2" id="KW-1185">Reference proteome</keyword>
<dbReference type="AlphaFoldDB" id="A0A9P6E3U4"/>
<dbReference type="InterPro" id="IPR053204">
    <property type="entry name" value="Oxopyrrolidines_Biosynth-assoc"/>
</dbReference>
<dbReference type="InterPro" id="IPR022085">
    <property type="entry name" value="OpdG"/>
</dbReference>
<evidence type="ECO:0000313" key="1">
    <source>
        <dbReference type="EMBL" id="KAF9521997.1"/>
    </source>
</evidence>
<name>A0A9P6E3U4_9AGAR</name>
<accession>A0A9P6E3U4</accession>
<dbReference type="OrthoDB" id="3350591at2759"/>
<proteinExistence type="predicted"/>